<evidence type="ECO:0000313" key="1">
    <source>
        <dbReference type="EMBL" id="CBX81882.1"/>
    </source>
</evidence>
<keyword evidence="1" id="KW-0675">Receptor</keyword>
<dbReference type="EMBL" id="FR719195">
    <property type="protein sequence ID" value="CBX81882.1"/>
    <property type="molecule type" value="Genomic_DNA"/>
</dbReference>
<sequence length="63" mass="6794">MTAKVTKSLSIIPKPACSSDRLDLMGTGTLNIDNHQQLQLTTQYCMSVSDGSTVFSSAKTSRQ</sequence>
<dbReference type="AlphaFoldDB" id="E5B8S7"/>
<organism evidence="1">
    <name type="scientific">Erwinia amylovora ATCC BAA-2158</name>
    <dbReference type="NCBI Taxonomy" id="889211"/>
    <lineage>
        <taxon>Bacteria</taxon>
        <taxon>Pseudomonadati</taxon>
        <taxon>Pseudomonadota</taxon>
        <taxon>Gammaproteobacteria</taxon>
        <taxon>Enterobacterales</taxon>
        <taxon>Erwiniaceae</taxon>
        <taxon>Erwinia</taxon>
    </lineage>
</organism>
<accession>E5B8S7</accession>
<gene>
    <name evidence="1" type="primary">iutA1</name>
    <name evidence="1" type="ORF">EAIL5_3062</name>
</gene>
<proteinExistence type="predicted"/>
<protein>
    <submittedName>
        <fullName evidence="1">Ferric aerobactin receptor Cloacin receptor; Flags:</fullName>
    </submittedName>
</protein>
<name>E5B8S7_ERWAM</name>
<reference evidence="1" key="1">
    <citation type="journal article" date="2011" name="J. Bacteriol.">
        <title>Genome Sequence of an Erwinia amylovora Strain with Pathogenicity Restricted to Rubus Plants.</title>
        <authorList>
            <person name="Powney R."/>
            <person name="Smits T.H."/>
            <person name="Sawbridge T."/>
            <person name="Frey B."/>
            <person name="Blom J."/>
            <person name="Frey J.E."/>
            <person name="Plummer K.M."/>
            <person name="Beer S.V."/>
            <person name="Luck J."/>
            <person name="Duffy B."/>
            <person name="Rodoni B."/>
        </authorList>
    </citation>
    <scope>NUCLEOTIDE SEQUENCE</scope>
    <source>
        <strain evidence="1">ATCC BAA-2158</strain>
    </source>
</reference>